<organism evidence="1 2">
    <name type="scientific">Enterocloster clostridioformis</name>
    <dbReference type="NCBI Taxonomy" id="1531"/>
    <lineage>
        <taxon>Bacteria</taxon>
        <taxon>Bacillati</taxon>
        <taxon>Bacillota</taxon>
        <taxon>Clostridia</taxon>
        <taxon>Lachnospirales</taxon>
        <taxon>Lachnospiraceae</taxon>
        <taxon>Enterocloster</taxon>
    </lineage>
</organism>
<protein>
    <submittedName>
        <fullName evidence="1">Uncharacterized protein</fullName>
    </submittedName>
</protein>
<evidence type="ECO:0000313" key="1">
    <source>
        <dbReference type="EMBL" id="CUO34433.1"/>
    </source>
</evidence>
<dbReference type="Proteomes" id="UP000095512">
    <property type="component" value="Unassembled WGS sequence"/>
</dbReference>
<gene>
    <name evidence="1" type="ORF">ERS852480_00912</name>
</gene>
<accession>A0A174E9W4</accession>
<reference evidence="1 2" key="1">
    <citation type="submission" date="2015-09" db="EMBL/GenBank/DDBJ databases">
        <authorList>
            <consortium name="Pathogen Informatics"/>
        </authorList>
    </citation>
    <scope>NUCLEOTIDE SEQUENCE [LARGE SCALE GENOMIC DNA]</scope>
    <source>
        <strain evidence="1 2">2789STDY5834865</strain>
    </source>
</reference>
<dbReference type="RefSeq" id="WP_166433510.1">
    <property type="nucleotide sequence ID" value="NZ_CATYWZ010000005.1"/>
</dbReference>
<dbReference type="EMBL" id="CZAB01000005">
    <property type="protein sequence ID" value="CUO34433.1"/>
    <property type="molecule type" value="Genomic_DNA"/>
</dbReference>
<sequence length="45" mass="5239">MSYYIRCPHCGAYLDPGEKCACREDNTTETMNMKTEENEDGKHEH</sequence>
<proteinExistence type="predicted"/>
<name>A0A174E9W4_9FIRM</name>
<dbReference type="AlphaFoldDB" id="A0A174E9W4"/>
<evidence type="ECO:0000313" key="2">
    <source>
        <dbReference type="Proteomes" id="UP000095512"/>
    </source>
</evidence>